<comment type="similarity">
    <text evidence="6 7">Belongs to the archaeal Rpo5/eukaryotic RPB5 RNA polymerase subunit family.</text>
</comment>
<dbReference type="OrthoDB" id="30537at2157"/>
<dbReference type="Proteomes" id="UP000056255">
    <property type="component" value="Chromosome"/>
</dbReference>
<comment type="function">
    <text evidence="7">DNA-dependent RNA polymerase (RNAP) catalyzes the transcription of DNA into RNA using the four ribonucleoside triphosphates as substrates.</text>
</comment>
<dbReference type="Proteomes" id="UP000029084">
    <property type="component" value="Chromosome"/>
</dbReference>
<evidence type="ECO:0000313" key="19">
    <source>
        <dbReference type="Proteomes" id="UP000062475"/>
    </source>
</evidence>
<dbReference type="PANTHER" id="PTHR10535">
    <property type="entry name" value="DNA-DIRECTED RNA POLYMERASES I, II, AND III SUBUNIT RPABC1"/>
    <property type="match status" value="1"/>
</dbReference>
<dbReference type="Pfam" id="PF01191">
    <property type="entry name" value="RNA_pol_Rpb5_C"/>
    <property type="match status" value="1"/>
</dbReference>
<dbReference type="EMBL" id="CP012175">
    <property type="protein sequence ID" value="AKV79956.1"/>
    <property type="molecule type" value="Genomic_DNA"/>
</dbReference>
<dbReference type="InterPro" id="IPR014381">
    <property type="entry name" value="Arch_Rpo5/euc_Rpb5"/>
</dbReference>
<sequence length="83" mass="9210">MRSSSKKIDPSVHVLVPKHEVLSVEEAFKVLKELGIGPEQLPWMRASDPMARTINAKPGDIVKITRKSPIVGELVVYRYVVSG</sequence>
<dbReference type="Gene3D" id="3.90.940.20">
    <property type="entry name" value="RPB5-like RNA polymerase subunit"/>
    <property type="match status" value="1"/>
</dbReference>
<keyword evidence="2 7" id="KW-0963">Cytoplasm</keyword>
<dbReference type="GO" id="GO:0000428">
    <property type="term" value="C:DNA-directed RNA polymerase complex"/>
    <property type="evidence" value="ECO:0007669"/>
    <property type="project" value="UniProtKB-KW"/>
</dbReference>
<dbReference type="EMBL" id="CP012173">
    <property type="protein sequence ID" value="AKV75465.1"/>
    <property type="molecule type" value="Genomic_DNA"/>
</dbReference>
<dbReference type="SUPFAM" id="SSF55287">
    <property type="entry name" value="RPB5-like RNA polymerase subunit"/>
    <property type="match status" value="1"/>
</dbReference>
<keyword evidence="4 7" id="KW-0548">Nucleotidyltransferase</keyword>
<evidence type="ECO:0000313" key="18">
    <source>
        <dbReference type="Proteomes" id="UP000062398"/>
    </source>
</evidence>
<dbReference type="Proteomes" id="UP000068832">
    <property type="component" value="Chromosome"/>
</dbReference>
<dbReference type="RefSeq" id="WP_011921178.1">
    <property type="nucleotide sequence ID" value="NZ_AP019770.1"/>
</dbReference>
<comment type="subcellular location">
    <subcellularLocation>
        <location evidence="7">Cytoplasm</location>
    </subcellularLocation>
</comment>
<evidence type="ECO:0000313" key="12">
    <source>
        <dbReference type="EMBL" id="AKV77711.1"/>
    </source>
</evidence>
<reference evidence="14 16" key="3">
    <citation type="submission" date="2015-07" db="EMBL/GenBank/DDBJ databases">
        <title>Physiological, transcriptional responses and genome re-sequencing of acid resistant extremely thermoacidophilic Metallosphaera sedula SARC-M1.</title>
        <authorList>
            <person name="Ai C."/>
            <person name="McCarthy S."/>
            <person name="Eckrich V."/>
            <person name="Rudrappa D."/>
            <person name="Qiu G."/>
            <person name="Blum P."/>
        </authorList>
    </citation>
    <scope>NUCLEOTIDE SEQUENCE [LARGE SCALE GENOMIC DNA]</scope>
    <source>
        <strain evidence="14 16">SARC-M1</strain>
    </source>
</reference>
<dbReference type="GO" id="GO:0005737">
    <property type="term" value="C:cytoplasm"/>
    <property type="evidence" value="ECO:0007669"/>
    <property type="project" value="UniProtKB-SubCell"/>
</dbReference>
<evidence type="ECO:0000256" key="7">
    <source>
        <dbReference type="HAMAP-Rule" id="MF_00025"/>
    </source>
</evidence>
<keyword evidence="1 7" id="KW-0240">DNA-directed RNA polymerase</keyword>
<dbReference type="InterPro" id="IPR000783">
    <property type="entry name" value="RNA_pol_subH/Rpb5_C"/>
</dbReference>
<keyword evidence="5 7" id="KW-0804">Transcription</keyword>
<dbReference type="GO" id="GO:0003677">
    <property type="term" value="F:DNA binding"/>
    <property type="evidence" value="ECO:0007669"/>
    <property type="project" value="InterPro"/>
</dbReference>
<evidence type="ECO:0000256" key="1">
    <source>
        <dbReference type="ARBA" id="ARBA00022478"/>
    </source>
</evidence>
<organism evidence="9 15">
    <name type="scientific">Metallosphaera sedula</name>
    <dbReference type="NCBI Taxonomy" id="43687"/>
    <lineage>
        <taxon>Archaea</taxon>
        <taxon>Thermoproteota</taxon>
        <taxon>Thermoprotei</taxon>
        <taxon>Sulfolobales</taxon>
        <taxon>Sulfolobaceae</taxon>
        <taxon>Metallosphaera</taxon>
    </lineage>
</organism>
<dbReference type="AlphaFoldDB" id="A0A088E1P5"/>
<dbReference type="EMBL" id="CP012176">
    <property type="protein sequence ID" value="AKV82199.1"/>
    <property type="molecule type" value="Genomic_DNA"/>
</dbReference>
<evidence type="ECO:0000313" key="20">
    <source>
        <dbReference type="Proteomes" id="UP000068832"/>
    </source>
</evidence>
<dbReference type="PROSITE" id="PS01110">
    <property type="entry name" value="RNA_POL_H_23KD"/>
    <property type="match status" value="1"/>
</dbReference>
<evidence type="ECO:0000313" key="15">
    <source>
        <dbReference type="Proteomes" id="UP000029084"/>
    </source>
</evidence>
<proteinExistence type="inferred from homology"/>
<evidence type="ECO:0000313" key="13">
    <source>
        <dbReference type="EMBL" id="AKV79956.1"/>
    </source>
</evidence>
<dbReference type="GO" id="GO:0042797">
    <property type="term" value="P:tRNA transcription by RNA polymerase III"/>
    <property type="evidence" value="ECO:0007669"/>
    <property type="project" value="TreeGrafter"/>
</dbReference>
<evidence type="ECO:0000256" key="3">
    <source>
        <dbReference type="ARBA" id="ARBA00022679"/>
    </source>
</evidence>
<evidence type="ECO:0000313" key="9">
    <source>
        <dbReference type="EMBL" id="AIM26196.1"/>
    </source>
</evidence>
<dbReference type="GO" id="GO:0003899">
    <property type="term" value="F:DNA-directed RNA polymerase activity"/>
    <property type="evidence" value="ECO:0007669"/>
    <property type="project" value="UniProtKB-UniRule"/>
</dbReference>
<protein>
    <recommendedName>
        <fullName evidence="7">DNA-directed RNA polymerase subunit Rpo5</fullName>
        <ecNumber evidence="7">2.7.7.6</ecNumber>
    </recommendedName>
    <alternativeName>
        <fullName evidence="7">DNA-directed RNA polymerase subunit H</fullName>
    </alternativeName>
</protein>
<evidence type="ECO:0000256" key="2">
    <source>
        <dbReference type="ARBA" id="ARBA00022490"/>
    </source>
</evidence>
<dbReference type="Proteomes" id="UP000062475">
    <property type="component" value="Chromosome"/>
</dbReference>
<dbReference type="Proteomes" id="UP000062398">
    <property type="component" value="Chromosome"/>
</dbReference>
<comment type="catalytic activity">
    <reaction evidence="7">
        <text>RNA(n) + a ribonucleoside 5'-triphosphate = RNA(n+1) + diphosphate</text>
        <dbReference type="Rhea" id="RHEA:21248"/>
        <dbReference type="Rhea" id="RHEA-COMP:14527"/>
        <dbReference type="Rhea" id="RHEA-COMP:17342"/>
        <dbReference type="ChEBI" id="CHEBI:33019"/>
        <dbReference type="ChEBI" id="CHEBI:61557"/>
        <dbReference type="ChEBI" id="CHEBI:140395"/>
        <dbReference type="EC" id="2.7.7.6"/>
    </reaction>
</comment>
<dbReference type="InterPro" id="IPR020608">
    <property type="entry name" value="RNA_pol_subH/Rpb5_CS"/>
</dbReference>
<dbReference type="PATRIC" id="fig|43687.5.peg.33"/>
<evidence type="ECO:0000313" key="16">
    <source>
        <dbReference type="Proteomes" id="UP000056255"/>
    </source>
</evidence>
<dbReference type="EMBL" id="CP012174">
    <property type="protein sequence ID" value="AKV77711.1"/>
    <property type="molecule type" value="Genomic_DNA"/>
</dbReference>
<dbReference type="GeneID" id="97614959"/>
<dbReference type="EMBL" id="CP008822">
    <property type="protein sequence ID" value="AIM26196.1"/>
    <property type="molecule type" value="Genomic_DNA"/>
</dbReference>
<dbReference type="SMR" id="A0A088E1P5"/>
<reference evidence="17 18" key="2">
    <citation type="journal article" date="2015" name="Genome Announc.">
        <title>Complete Genome Sequences of Evolved Arsenate-Resistant Metallosphaera sedula Strains.</title>
        <authorList>
            <person name="Ai C."/>
            <person name="McCarthy S."/>
            <person name="Schackwitz W."/>
            <person name="Martin J."/>
            <person name="Lipzen A."/>
            <person name="Blum P."/>
        </authorList>
    </citation>
    <scope>NUCLEOTIDE SEQUENCE [LARGE SCALE GENOMIC DNA]</scope>
    <source>
        <strain evidence="12 18">ARS120-1</strain>
        <strain evidence="13 17">ARS120-2</strain>
        <strain evidence="10 20">ARS50-1</strain>
        <strain evidence="11 19">ARS50-2</strain>
    </source>
</reference>
<evidence type="ECO:0000256" key="5">
    <source>
        <dbReference type="ARBA" id="ARBA00023163"/>
    </source>
</evidence>
<feature type="domain" description="RNA polymerase subunit H/Rpb5 C-terminal" evidence="8">
    <location>
        <begin position="11"/>
        <end position="80"/>
    </location>
</feature>
<evidence type="ECO:0000256" key="4">
    <source>
        <dbReference type="ARBA" id="ARBA00022695"/>
    </source>
</evidence>
<dbReference type="HAMAP" id="MF_00025">
    <property type="entry name" value="RNApol_Rpo5_RPB5"/>
    <property type="match status" value="1"/>
</dbReference>
<dbReference type="PANTHER" id="PTHR10535:SF0">
    <property type="entry name" value="DNA-DIRECTED RNA POLYMERASES I, II, AND III SUBUNIT RPABC1"/>
    <property type="match status" value="1"/>
</dbReference>
<name>A0A088E1P5_9CREN</name>
<dbReference type="InterPro" id="IPR035913">
    <property type="entry name" value="RPB5-like_sf"/>
</dbReference>
<evidence type="ECO:0000313" key="10">
    <source>
        <dbReference type="EMBL" id="AKV73221.1"/>
    </source>
</evidence>
<reference evidence="9 15" key="1">
    <citation type="journal article" date="2014" name="J. Bacteriol.">
        <title>Role of an Archaeal PitA Transporter in the Copper and Arsenic Resistance of Metallosphaera sedula, an Extreme Thermoacidophile.</title>
        <authorList>
            <person name="McCarthy S."/>
            <person name="Ai C."/>
            <person name="Wheaton G."/>
            <person name="Tevatia R."/>
            <person name="Eckrich V."/>
            <person name="Kelly R."/>
            <person name="Blum P."/>
        </authorList>
    </citation>
    <scope>NUCLEOTIDE SEQUENCE [LARGE SCALE GENOMIC DNA]</scope>
    <source>
        <strain evidence="9 15">CuR1</strain>
    </source>
</reference>
<keyword evidence="3 7" id="KW-0808">Transferase</keyword>
<dbReference type="Proteomes" id="UP000061362">
    <property type="component" value="Chromosome"/>
</dbReference>
<dbReference type="OMA" id="PKIYHDD"/>
<dbReference type="EMBL" id="CP012172">
    <property type="protein sequence ID" value="AKV73221.1"/>
    <property type="molecule type" value="Genomic_DNA"/>
</dbReference>
<dbReference type="GO" id="GO:0006366">
    <property type="term" value="P:transcription by RNA polymerase II"/>
    <property type="evidence" value="ECO:0007669"/>
    <property type="project" value="TreeGrafter"/>
</dbReference>
<dbReference type="EC" id="2.7.7.6" evidence="7"/>
<dbReference type="NCBIfam" id="NF007129">
    <property type="entry name" value="PRK09570.1"/>
    <property type="match status" value="1"/>
</dbReference>
<evidence type="ECO:0000259" key="8">
    <source>
        <dbReference type="Pfam" id="PF01191"/>
    </source>
</evidence>
<comment type="subunit">
    <text evidence="7">Part of the RNA polymerase complex.</text>
</comment>
<evidence type="ECO:0000313" key="11">
    <source>
        <dbReference type="EMBL" id="AKV75465.1"/>
    </source>
</evidence>
<evidence type="ECO:0000256" key="6">
    <source>
        <dbReference type="ARBA" id="ARBA00025765"/>
    </source>
</evidence>
<gene>
    <name evidence="7" type="primary">rpo5</name>
    <name evidence="7" type="synonym">rpoH</name>
    <name evidence="9" type="ORF">HA72_0032</name>
    <name evidence="10" type="ORF">MsedA_0033</name>
    <name evidence="11" type="ORF">MsedB_0033</name>
    <name evidence="12" type="ORF">MsedC_0032</name>
    <name evidence="13" type="ORF">MsedD_0033</name>
    <name evidence="14" type="ORF">MsedE_0033</name>
</gene>
<evidence type="ECO:0000313" key="17">
    <source>
        <dbReference type="Proteomes" id="UP000061362"/>
    </source>
</evidence>
<evidence type="ECO:0000313" key="14">
    <source>
        <dbReference type="EMBL" id="AKV82199.1"/>
    </source>
</evidence>
<dbReference type="GO" id="GO:0006362">
    <property type="term" value="P:transcription elongation by RNA polymerase I"/>
    <property type="evidence" value="ECO:0007669"/>
    <property type="project" value="TreeGrafter"/>
</dbReference>
<accession>A0A088E1P5</accession>